<dbReference type="Gene3D" id="2.60.40.10">
    <property type="entry name" value="Immunoglobulins"/>
    <property type="match status" value="1"/>
</dbReference>
<dbReference type="AlphaFoldDB" id="A0A6N9Z2K8"/>
<keyword evidence="3" id="KW-0732">Signal</keyword>
<feature type="chain" id="PRO_5026930098" evidence="3">
    <location>
        <begin position="36"/>
        <end position="852"/>
    </location>
</feature>
<dbReference type="EMBL" id="WHZW01000001">
    <property type="protein sequence ID" value="NEG88554.1"/>
    <property type="molecule type" value="Genomic_DNA"/>
</dbReference>
<dbReference type="Proteomes" id="UP000469194">
    <property type="component" value="Unassembled WGS sequence"/>
</dbReference>
<keyword evidence="2" id="KW-0812">Transmembrane</keyword>
<evidence type="ECO:0000256" key="3">
    <source>
        <dbReference type="SAM" id="SignalP"/>
    </source>
</evidence>
<sequence length="852" mass="91768">MNISIRNLAATAVATLGSLAMIASVGIASPQTAIADEPQQPQITAPGSAENGSRFTMAVIPDTQFYSRYSDSNFVPEYGKNPFDVQTQWIADHKNDFDIRFTTQLGDIVDQYWKDNEWQAADKAMKTLDDTNTPYSILPGNHDVTNADVNDNQLDYKNEPFVKWFGPNRAQHVSTYQGSDSTGMSQYHIFEAEGQQFLVFAFAWRISDDTIAWAQKVLDAHPTLPAIVTTHDLLNIAADQVTPVDPILQQGELWNKFISQNDQIFLTINGHFHGSTEKVRKNAHGKDVIQVLIDYQMSYEGGDGYMGLSEFDLTHNQFNFTTISPWVVSKAKDGKKLTSYDKPVLTDTNRQYSIDINYTERFKSFNPNFKAGTGSTGSLLAKAQASILDGFPGTPADDESIAEPGSTDDYTRVPGTLAFWRANDLQSGKAVTGDMTVKDASGNGNDLHRLTNDETKSATAQDGDVTVSDDHDQYSSAGKSLTFVGDNSTGRYSALSTAADAAVNNADLSKGYTIEAFVRVSDDWSAAKNQWTKILTRTGNRSRIPNAPYDKWDGTAAAAWLGISNLREIQWSDLPADASKGTWDTWSSEVPLGRWMHIAVVDDPATGMNTMYINGVPMIRTSQNRGGMSFEKDKAWLLGAGMTNDTVDNGWNGGIGEVRIIDHPTTSKDWLLARPDISSDGTLSVTDQPASSLPEGSSVTSLSGKGVPGADITVSGSSEGDAKVAEDGTWTVTLKTPATAAQNDLTVTQHMGTRQGASKQVTFAIAQPASKPGDDNNKPGKPGEGDNPNQPTQPGKTGNGGKTANATPNAAKPSKALGSTGSAIATVLTVAVIVLAAGVTALIIKRRAAHRH</sequence>
<evidence type="ECO:0000313" key="4">
    <source>
        <dbReference type="EMBL" id="NEG88554.1"/>
    </source>
</evidence>
<feature type="compositionally biased region" description="Polar residues" evidence="1">
    <location>
        <begin position="787"/>
        <end position="808"/>
    </location>
</feature>
<dbReference type="InterPro" id="IPR013320">
    <property type="entry name" value="ConA-like_dom_sf"/>
</dbReference>
<keyword evidence="5" id="KW-1185">Reference proteome</keyword>
<dbReference type="InterPro" id="IPR029052">
    <property type="entry name" value="Metallo-depent_PP-like"/>
</dbReference>
<feature type="compositionally biased region" description="Basic and acidic residues" evidence="1">
    <location>
        <begin position="446"/>
        <end position="456"/>
    </location>
</feature>
<dbReference type="PANTHER" id="PTHR43143">
    <property type="entry name" value="METALLOPHOSPHOESTERASE, CALCINEURIN SUPERFAMILY"/>
    <property type="match status" value="1"/>
</dbReference>
<dbReference type="InterPro" id="IPR013783">
    <property type="entry name" value="Ig-like_fold"/>
</dbReference>
<evidence type="ECO:0000256" key="2">
    <source>
        <dbReference type="SAM" id="Phobius"/>
    </source>
</evidence>
<organism evidence="4 5">
    <name type="scientific">Bifidobacterium aerophilum</name>
    <dbReference type="NCBI Taxonomy" id="1798155"/>
    <lineage>
        <taxon>Bacteria</taxon>
        <taxon>Bacillati</taxon>
        <taxon>Actinomycetota</taxon>
        <taxon>Actinomycetes</taxon>
        <taxon>Bifidobacteriales</taxon>
        <taxon>Bifidobacteriaceae</taxon>
        <taxon>Bifidobacterium</taxon>
    </lineage>
</organism>
<dbReference type="Gene3D" id="3.60.21.10">
    <property type="match status" value="1"/>
</dbReference>
<comment type="caution">
    <text evidence="4">The sequence shown here is derived from an EMBL/GenBank/DDBJ whole genome shotgun (WGS) entry which is preliminary data.</text>
</comment>
<feature type="compositionally biased region" description="Basic and acidic residues" evidence="1">
    <location>
        <begin position="772"/>
        <end position="784"/>
    </location>
</feature>
<dbReference type="GO" id="GO:0005975">
    <property type="term" value="P:carbohydrate metabolic process"/>
    <property type="evidence" value="ECO:0007669"/>
    <property type="project" value="UniProtKB-ARBA"/>
</dbReference>
<feature type="region of interest" description="Disordered" evidence="1">
    <location>
        <begin position="768"/>
        <end position="817"/>
    </location>
</feature>
<accession>A0A6N9Z2K8</accession>
<dbReference type="Gene3D" id="2.60.120.200">
    <property type="match status" value="1"/>
</dbReference>
<evidence type="ECO:0000256" key="1">
    <source>
        <dbReference type="SAM" id="MobiDB-lite"/>
    </source>
</evidence>
<dbReference type="SUPFAM" id="SSF49899">
    <property type="entry name" value="Concanavalin A-like lectins/glucanases"/>
    <property type="match status" value="1"/>
</dbReference>
<feature type="region of interest" description="Disordered" evidence="1">
    <location>
        <begin position="679"/>
        <end position="722"/>
    </location>
</feature>
<protein>
    <submittedName>
        <fullName evidence="4">Cell wall anchor protein</fullName>
    </submittedName>
</protein>
<dbReference type="PANTHER" id="PTHR43143:SF5">
    <property type="entry name" value="SECRETED PROTEIN"/>
    <property type="match status" value="1"/>
</dbReference>
<dbReference type="SUPFAM" id="SSF56300">
    <property type="entry name" value="Metallo-dependent phosphatases"/>
    <property type="match status" value="1"/>
</dbReference>
<name>A0A6N9Z2K8_9BIFI</name>
<proteinExistence type="predicted"/>
<reference evidence="4 5" key="1">
    <citation type="submission" date="2019-10" db="EMBL/GenBank/DDBJ databases">
        <title>Bifidobacterium from non-human primates.</title>
        <authorList>
            <person name="Modesto M."/>
        </authorList>
    </citation>
    <scope>NUCLEOTIDE SEQUENCE [LARGE SCALE GENOMIC DNA]</scope>
    <source>
        <strain evidence="4 5">TRE17</strain>
    </source>
</reference>
<feature type="signal peptide" evidence="3">
    <location>
        <begin position="1"/>
        <end position="35"/>
    </location>
</feature>
<dbReference type="InterPro" id="IPR051918">
    <property type="entry name" value="STPP_CPPED1"/>
</dbReference>
<gene>
    <name evidence="4" type="ORF">GFD25_00745</name>
</gene>
<keyword evidence="2" id="KW-0472">Membrane</keyword>
<evidence type="ECO:0000313" key="5">
    <source>
        <dbReference type="Proteomes" id="UP000469194"/>
    </source>
</evidence>
<dbReference type="RefSeq" id="WP_163228951.1">
    <property type="nucleotide sequence ID" value="NZ_WHZW01000001.1"/>
</dbReference>
<feature type="compositionally biased region" description="Polar residues" evidence="1">
    <location>
        <begin position="679"/>
        <end position="703"/>
    </location>
</feature>
<keyword evidence="2" id="KW-1133">Transmembrane helix</keyword>
<feature type="transmembrane region" description="Helical" evidence="2">
    <location>
        <begin position="823"/>
        <end position="844"/>
    </location>
</feature>
<feature type="region of interest" description="Disordered" evidence="1">
    <location>
        <begin position="434"/>
        <end position="473"/>
    </location>
</feature>